<evidence type="ECO:0000259" key="14">
    <source>
        <dbReference type="SMART" id="SM01016"/>
    </source>
</evidence>
<evidence type="ECO:0000256" key="4">
    <source>
        <dbReference type="ARBA" id="ARBA00022490"/>
    </source>
</evidence>
<keyword evidence="7 11" id="KW-0067">ATP-binding</keyword>
<evidence type="ECO:0000256" key="6">
    <source>
        <dbReference type="ARBA" id="ARBA00022741"/>
    </source>
</evidence>
<dbReference type="EC" id="6.1.1.19" evidence="11"/>
<dbReference type="SUPFAM" id="SSF52374">
    <property type="entry name" value="Nucleotidylyl transferase"/>
    <property type="match status" value="1"/>
</dbReference>
<dbReference type="PANTHER" id="PTHR11956:SF5">
    <property type="entry name" value="ARGININE--TRNA LIGASE, CYTOPLASMIC"/>
    <property type="match status" value="1"/>
</dbReference>
<keyword evidence="5 11" id="KW-0436">Ligase</keyword>
<keyword evidence="16" id="KW-1185">Reference proteome</keyword>
<dbReference type="PATRIC" id="fig|1423820.4.peg.645"/>
<dbReference type="Gene3D" id="1.10.730.10">
    <property type="entry name" value="Isoleucyl-tRNA Synthetase, Domain 1"/>
    <property type="match status" value="1"/>
</dbReference>
<dbReference type="HAMAP" id="MF_00123">
    <property type="entry name" value="Arg_tRNA_synth"/>
    <property type="match status" value="1"/>
</dbReference>
<reference evidence="15 16" key="1">
    <citation type="journal article" date="2015" name="Genome Announc.">
        <title>Expanding the biotechnology potential of lactobacilli through comparative genomics of 213 strains and associated genera.</title>
        <authorList>
            <person name="Sun Z."/>
            <person name="Harris H.M."/>
            <person name="McCann A."/>
            <person name="Guo C."/>
            <person name="Argimon S."/>
            <person name="Zhang W."/>
            <person name="Yang X."/>
            <person name="Jeffery I.B."/>
            <person name="Cooney J.C."/>
            <person name="Kagawa T.F."/>
            <person name="Liu W."/>
            <person name="Song Y."/>
            <person name="Salvetti E."/>
            <person name="Wrobel A."/>
            <person name="Rasinkangas P."/>
            <person name="Parkhill J."/>
            <person name="Rea M.C."/>
            <person name="O'Sullivan O."/>
            <person name="Ritari J."/>
            <person name="Douillard F.P."/>
            <person name="Paul Ross R."/>
            <person name="Yang R."/>
            <person name="Briner A.E."/>
            <person name="Felis G.E."/>
            <person name="de Vos W.M."/>
            <person name="Barrangou R."/>
            <person name="Klaenhammer T.R."/>
            <person name="Caufield P.W."/>
            <person name="Cui Y."/>
            <person name="Zhang H."/>
            <person name="O'Toole P.W."/>
        </authorList>
    </citation>
    <scope>NUCLEOTIDE SEQUENCE [LARGE SCALE GENOMIC DNA]</scope>
    <source>
        <strain evidence="15 16">DSM 20653</strain>
    </source>
</reference>
<dbReference type="InterPro" id="IPR036695">
    <property type="entry name" value="Arg-tRNA-synth_N_sf"/>
</dbReference>
<dbReference type="Pfam" id="PF00750">
    <property type="entry name" value="tRNA-synt_1d"/>
    <property type="match status" value="1"/>
</dbReference>
<dbReference type="Gene3D" id="3.30.1360.70">
    <property type="entry name" value="Arginyl tRNA synthetase N-terminal domain"/>
    <property type="match status" value="1"/>
</dbReference>
<dbReference type="SUPFAM" id="SSF47323">
    <property type="entry name" value="Anticodon-binding domain of a subclass of class I aminoacyl-tRNA synthetases"/>
    <property type="match status" value="1"/>
</dbReference>
<dbReference type="Proteomes" id="UP000051291">
    <property type="component" value="Unassembled WGS sequence"/>
</dbReference>
<protein>
    <recommendedName>
        <fullName evidence="11">Arginine--tRNA ligase</fullName>
        <ecNumber evidence="11">6.1.1.19</ecNumber>
    </recommendedName>
    <alternativeName>
        <fullName evidence="11">Arginyl-tRNA synthetase</fullName>
        <shortName evidence="11">ArgRS</shortName>
    </alternativeName>
</protein>
<gene>
    <name evidence="11" type="primary">argS</name>
    <name evidence="15" type="ORF">FC64_GL000636</name>
</gene>
<evidence type="ECO:0000256" key="11">
    <source>
        <dbReference type="HAMAP-Rule" id="MF_00123"/>
    </source>
</evidence>
<evidence type="ECO:0000256" key="2">
    <source>
        <dbReference type="ARBA" id="ARBA00005594"/>
    </source>
</evidence>
<dbReference type="Pfam" id="PF03485">
    <property type="entry name" value="Arg_tRNA_synt_N"/>
    <property type="match status" value="1"/>
</dbReference>
<dbReference type="AlphaFoldDB" id="A0A0R1ZEJ6"/>
<dbReference type="InterPro" id="IPR014729">
    <property type="entry name" value="Rossmann-like_a/b/a_fold"/>
</dbReference>
<keyword evidence="8 11" id="KW-0648">Protein biosynthesis</keyword>
<evidence type="ECO:0000256" key="9">
    <source>
        <dbReference type="ARBA" id="ARBA00023146"/>
    </source>
</evidence>
<comment type="caution">
    <text evidence="15">The sequence shown here is derived from an EMBL/GenBank/DDBJ whole genome shotgun (WGS) entry which is preliminary data.</text>
</comment>
<dbReference type="InterPro" id="IPR009080">
    <property type="entry name" value="tRNAsynth_Ia_anticodon-bd"/>
</dbReference>
<dbReference type="STRING" id="1423820.FC64_GL000636"/>
<evidence type="ECO:0000256" key="12">
    <source>
        <dbReference type="RuleBase" id="RU363038"/>
    </source>
</evidence>
<dbReference type="InterPro" id="IPR035684">
    <property type="entry name" value="ArgRS_core"/>
</dbReference>
<dbReference type="EMBL" id="AYYZ01000004">
    <property type="protein sequence ID" value="KRM53352.1"/>
    <property type="molecule type" value="Genomic_DNA"/>
</dbReference>
<dbReference type="FunFam" id="1.10.730.10:FF:000006">
    <property type="entry name" value="Arginyl-tRNA synthetase 2, mitochondrial"/>
    <property type="match status" value="1"/>
</dbReference>
<dbReference type="InterPro" id="IPR001278">
    <property type="entry name" value="Arg-tRNA-ligase"/>
</dbReference>
<dbReference type="SUPFAM" id="SSF55190">
    <property type="entry name" value="Arginyl-tRNA synthetase (ArgRS), N-terminal 'additional' domain"/>
    <property type="match status" value="1"/>
</dbReference>
<dbReference type="GO" id="GO:0006420">
    <property type="term" value="P:arginyl-tRNA aminoacylation"/>
    <property type="evidence" value="ECO:0007669"/>
    <property type="project" value="UniProtKB-UniRule"/>
</dbReference>
<dbReference type="CDD" id="cd07956">
    <property type="entry name" value="Anticodon_Ia_Arg"/>
    <property type="match status" value="1"/>
</dbReference>
<evidence type="ECO:0000256" key="1">
    <source>
        <dbReference type="ARBA" id="ARBA00004496"/>
    </source>
</evidence>
<evidence type="ECO:0000259" key="13">
    <source>
        <dbReference type="SMART" id="SM00836"/>
    </source>
</evidence>
<sequence length="564" mass="64257">MDYKKMVAQAIANVVGDDLDLNEINEKIEVPKSIQMGDFAFPAFVLAKVMHKAPQMIAQDIVEKIDQTGFEKVEAAGPYVNFFLDKKQFGKEIVSEVLVKKEHYGDQDLGHKGNVTIDMSSPNIAKPMSMGHLRSTVIGNSLAEILKKTNYNPIKINHLGDWGTQFGKLIEAYKLWGNEEDVKKDPINTLLKYYVRFHKEDQEHPELDDEARAWFKKLEDGDPEATRLWKWFREESLSFFMKIYKRLGITFDSYNGEAFYNDKMQPVIDELKEKGLLEESQGAMIVDLSKYDLNPALIQKSDGTSLYITRDLAAAIYRKKTYNFVQSLYVMGNEQSNHFHQLVAVLKEMGDDWADDMHHIAFGLITSGGKKLSTRRGNIILLEEVLDDAVKLAQEQIEEKNPTLENKNEVADAVGVGAVVFHDLKNERLNQFDFDLQEVVRFEGETGPYVQYSHARAMSILRKAGVDENTDLHVEGLNDPDAWETVRMLGDFPSMVKRAVEEYEPSVIAKYAIRLAKAFNKYYAHTKILVDDDQKNERLALVQSVAIVLKESLRLLGVKAPDEM</sequence>
<evidence type="ECO:0000256" key="7">
    <source>
        <dbReference type="ARBA" id="ARBA00022840"/>
    </source>
</evidence>
<dbReference type="NCBIfam" id="TIGR00456">
    <property type="entry name" value="argS"/>
    <property type="match status" value="1"/>
</dbReference>
<dbReference type="PRINTS" id="PR01038">
    <property type="entry name" value="TRNASYNTHARG"/>
</dbReference>
<dbReference type="InterPro" id="IPR005148">
    <property type="entry name" value="Arg-tRNA-synth_N"/>
</dbReference>
<dbReference type="RefSeq" id="WP_057906123.1">
    <property type="nucleotide sequence ID" value="NZ_AYYZ01000004.1"/>
</dbReference>
<feature type="domain" description="Arginyl tRNA synthetase N-terminal" evidence="14">
    <location>
        <begin position="1"/>
        <end position="84"/>
    </location>
</feature>
<name>A0A0R1ZEJ6_9LACO</name>
<evidence type="ECO:0000313" key="16">
    <source>
        <dbReference type="Proteomes" id="UP000051291"/>
    </source>
</evidence>
<comment type="subcellular location">
    <subcellularLocation>
        <location evidence="1 11">Cytoplasm</location>
    </subcellularLocation>
</comment>
<feature type="short sequence motif" description="'HIGH' region" evidence="11">
    <location>
        <begin position="122"/>
        <end position="132"/>
    </location>
</feature>
<dbReference type="InterPro" id="IPR008909">
    <property type="entry name" value="DALR_anticod-bd"/>
</dbReference>
<comment type="catalytic activity">
    <reaction evidence="10 11">
        <text>tRNA(Arg) + L-arginine + ATP = L-arginyl-tRNA(Arg) + AMP + diphosphate</text>
        <dbReference type="Rhea" id="RHEA:20301"/>
        <dbReference type="Rhea" id="RHEA-COMP:9658"/>
        <dbReference type="Rhea" id="RHEA-COMP:9673"/>
        <dbReference type="ChEBI" id="CHEBI:30616"/>
        <dbReference type="ChEBI" id="CHEBI:32682"/>
        <dbReference type="ChEBI" id="CHEBI:33019"/>
        <dbReference type="ChEBI" id="CHEBI:78442"/>
        <dbReference type="ChEBI" id="CHEBI:78513"/>
        <dbReference type="ChEBI" id="CHEBI:456215"/>
        <dbReference type="EC" id="6.1.1.19"/>
    </reaction>
</comment>
<keyword evidence="4 11" id="KW-0963">Cytoplasm</keyword>
<dbReference type="Gene3D" id="3.40.50.620">
    <property type="entry name" value="HUPs"/>
    <property type="match status" value="1"/>
</dbReference>
<evidence type="ECO:0000256" key="8">
    <source>
        <dbReference type="ARBA" id="ARBA00022917"/>
    </source>
</evidence>
<comment type="similarity">
    <text evidence="2 11 12">Belongs to the class-I aminoacyl-tRNA synthetase family.</text>
</comment>
<proteinExistence type="inferred from homology"/>
<dbReference type="SMART" id="SM00836">
    <property type="entry name" value="DALR_1"/>
    <property type="match status" value="1"/>
</dbReference>
<organism evidence="15 16">
    <name type="scientific">Ligilactobacillus araffinosus DSM 20653</name>
    <dbReference type="NCBI Taxonomy" id="1423820"/>
    <lineage>
        <taxon>Bacteria</taxon>
        <taxon>Bacillati</taxon>
        <taxon>Bacillota</taxon>
        <taxon>Bacilli</taxon>
        <taxon>Lactobacillales</taxon>
        <taxon>Lactobacillaceae</taxon>
        <taxon>Ligilactobacillus</taxon>
    </lineage>
</organism>
<dbReference type="FunFam" id="3.40.50.620:FF:000116">
    <property type="entry name" value="Arginine--tRNA ligase"/>
    <property type="match status" value="1"/>
</dbReference>
<evidence type="ECO:0000256" key="5">
    <source>
        <dbReference type="ARBA" id="ARBA00022598"/>
    </source>
</evidence>
<dbReference type="PANTHER" id="PTHR11956">
    <property type="entry name" value="ARGINYL-TRNA SYNTHETASE"/>
    <property type="match status" value="1"/>
</dbReference>
<accession>A0A0R1ZEJ6</accession>
<comment type="subunit">
    <text evidence="3 11">Monomer.</text>
</comment>
<keyword evidence="6 11" id="KW-0547">Nucleotide-binding</keyword>
<feature type="domain" description="DALR anticodon binding" evidence="13">
    <location>
        <begin position="450"/>
        <end position="564"/>
    </location>
</feature>
<dbReference type="CDD" id="cd00671">
    <property type="entry name" value="ArgRS_core"/>
    <property type="match status" value="1"/>
</dbReference>
<evidence type="ECO:0000256" key="10">
    <source>
        <dbReference type="ARBA" id="ARBA00049339"/>
    </source>
</evidence>
<dbReference type="GO" id="GO:0005737">
    <property type="term" value="C:cytoplasm"/>
    <property type="evidence" value="ECO:0007669"/>
    <property type="project" value="UniProtKB-SubCell"/>
</dbReference>
<dbReference type="GO" id="GO:0004814">
    <property type="term" value="F:arginine-tRNA ligase activity"/>
    <property type="evidence" value="ECO:0007669"/>
    <property type="project" value="UniProtKB-UniRule"/>
</dbReference>
<keyword evidence="9 11" id="KW-0030">Aminoacyl-tRNA synthetase</keyword>
<evidence type="ECO:0000313" key="15">
    <source>
        <dbReference type="EMBL" id="KRM53352.1"/>
    </source>
</evidence>
<evidence type="ECO:0000256" key="3">
    <source>
        <dbReference type="ARBA" id="ARBA00011245"/>
    </source>
</evidence>
<dbReference type="GO" id="GO:0005524">
    <property type="term" value="F:ATP binding"/>
    <property type="evidence" value="ECO:0007669"/>
    <property type="project" value="UniProtKB-UniRule"/>
</dbReference>
<dbReference type="SMART" id="SM01016">
    <property type="entry name" value="Arg_tRNA_synt_N"/>
    <property type="match status" value="1"/>
</dbReference>
<dbReference type="Pfam" id="PF05746">
    <property type="entry name" value="DALR_1"/>
    <property type="match status" value="1"/>
</dbReference>